<evidence type="ECO:0000256" key="1">
    <source>
        <dbReference type="SAM" id="MobiDB-lite"/>
    </source>
</evidence>
<proteinExistence type="predicted"/>
<dbReference type="Proteomes" id="UP000027138">
    <property type="component" value="Unassembled WGS sequence"/>
</dbReference>
<keyword evidence="3" id="KW-1185">Reference proteome</keyword>
<feature type="region of interest" description="Disordered" evidence="1">
    <location>
        <begin position="99"/>
        <end position="128"/>
    </location>
</feature>
<sequence>MLDRSYVHRKWPDPTDSGRGRWRQSIWWLKTRWRGGMAVARWGGGAAFVIGGWRHIGPTAGLGGGAICWFERRERQIGKSCSKSGGGVAVACDSTAPPLSLSCQEPRREREKRKQEEEEKEEGERRGR</sequence>
<dbReference type="AlphaFoldDB" id="A0A067KGD6"/>
<organism evidence="2 3">
    <name type="scientific">Jatropha curcas</name>
    <name type="common">Barbados nut</name>
    <dbReference type="NCBI Taxonomy" id="180498"/>
    <lineage>
        <taxon>Eukaryota</taxon>
        <taxon>Viridiplantae</taxon>
        <taxon>Streptophyta</taxon>
        <taxon>Embryophyta</taxon>
        <taxon>Tracheophyta</taxon>
        <taxon>Spermatophyta</taxon>
        <taxon>Magnoliopsida</taxon>
        <taxon>eudicotyledons</taxon>
        <taxon>Gunneridae</taxon>
        <taxon>Pentapetalae</taxon>
        <taxon>rosids</taxon>
        <taxon>fabids</taxon>
        <taxon>Malpighiales</taxon>
        <taxon>Euphorbiaceae</taxon>
        <taxon>Crotonoideae</taxon>
        <taxon>Jatropheae</taxon>
        <taxon>Jatropha</taxon>
    </lineage>
</organism>
<dbReference type="EMBL" id="KK914634">
    <property type="protein sequence ID" value="KDP30904.1"/>
    <property type="molecule type" value="Genomic_DNA"/>
</dbReference>
<accession>A0A067KGD6</accession>
<evidence type="ECO:0000313" key="2">
    <source>
        <dbReference type="EMBL" id="KDP30904.1"/>
    </source>
</evidence>
<protein>
    <submittedName>
        <fullName evidence="2">Uncharacterized protein</fullName>
    </submittedName>
</protein>
<feature type="compositionally biased region" description="Basic and acidic residues" evidence="1">
    <location>
        <begin position="105"/>
        <end position="128"/>
    </location>
</feature>
<name>A0A067KGD6_JATCU</name>
<gene>
    <name evidence="2" type="ORF">JCGZ_15516</name>
</gene>
<reference evidence="2 3" key="1">
    <citation type="journal article" date="2014" name="PLoS ONE">
        <title>Global Analysis of Gene Expression Profiles in Physic Nut (Jatropha curcas L.) Seedlings Exposed to Salt Stress.</title>
        <authorList>
            <person name="Zhang L."/>
            <person name="Zhang C."/>
            <person name="Wu P."/>
            <person name="Chen Y."/>
            <person name="Li M."/>
            <person name="Jiang H."/>
            <person name="Wu G."/>
        </authorList>
    </citation>
    <scope>NUCLEOTIDE SEQUENCE [LARGE SCALE GENOMIC DNA]</scope>
    <source>
        <strain evidence="3">cv. GZQX0401</strain>
        <tissue evidence="2">Young leaves</tissue>
    </source>
</reference>
<evidence type="ECO:0000313" key="3">
    <source>
        <dbReference type="Proteomes" id="UP000027138"/>
    </source>
</evidence>